<protein>
    <submittedName>
        <fullName evidence="7">Protein CLEC16A</fullName>
    </submittedName>
</protein>
<evidence type="ECO:0000259" key="5">
    <source>
        <dbReference type="Pfam" id="PF19439"/>
    </source>
</evidence>
<dbReference type="RefSeq" id="XP_028967494.1">
    <property type="nucleotide sequence ID" value="XM_029111661.1"/>
</dbReference>
<dbReference type="GeneID" id="100907668"/>
<feature type="compositionally biased region" description="Basic and acidic residues" evidence="3">
    <location>
        <begin position="392"/>
        <end position="409"/>
    </location>
</feature>
<dbReference type="Pfam" id="PF19439">
    <property type="entry name" value="CLEC16A_C"/>
    <property type="match status" value="1"/>
</dbReference>
<evidence type="ECO:0000256" key="1">
    <source>
        <dbReference type="ARBA" id="ARBA00006441"/>
    </source>
</evidence>
<dbReference type="Proteomes" id="UP000694867">
    <property type="component" value="Unplaced"/>
</dbReference>
<accession>A0AAJ7SFE1</accession>
<dbReference type="PANTHER" id="PTHR21481:SF0">
    <property type="entry name" value="PROTEIN CLEC16A"/>
    <property type="match status" value="1"/>
</dbReference>
<dbReference type="GO" id="GO:0006914">
    <property type="term" value="P:autophagy"/>
    <property type="evidence" value="ECO:0007669"/>
    <property type="project" value="UniProtKB-KW"/>
</dbReference>
<dbReference type="PANTHER" id="PTHR21481">
    <property type="entry name" value="PROTEIN CLEC16A"/>
    <property type="match status" value="1"/>
</dbReference>
<comment type="similarity">
    <text evidence="1">Belongs to the CLEC16A/gop-1 family.</text>
</comment>
<gene>
    <name evidence="7" type="primary">LOC100907668</name>
</gene>
<organism evidence="6 7">
    <name type="scientific">Galendromus occidentalis</name>
    <name type="common">western predatory mite</name>
    <dbReference type="NCBI Taxonomy" id="34638"/>
    <lineage>
        <taxon>Eukaryota</taxon>
        <taxon>Metazoa</taxon>
        <taxon>Ecdysozoa</taxon>
        <taxon>Arthropoda</taxon>
        <taxon>Chelicerata</taxon>
        <taxon>Arachnida</taxon>
        <taxon>Acari</taxon>
        <taxon>Parasitiformes</taxon>
        <taxon>Mesostigmata</taxon>
        <taxon>Gamasina</taxon>
        <taxon>Phytoseioidea</taxon>
        <taxon>Phytoseiidae</taxon>
        <taxon>Typhlodrominae</taxon>
        <taxon>Galendromus</taxon>
    </lineage>
</organism>
<dbReference type="KEGG" id="goe:100907668"/>
<keyword evidence="6" id="KW-1185">Reference proteome</keyword>
<feature type="domain" description="FPL" evidence="4">
    <location>
        <begin position="49"/>
        <end position="196"/>
    </location>
</feature>
<evidence type="ECO:0000256" key="3">
    <source>
        <dbReference type="SAM" id="MobiDB-lite"/>
    </source>
</evidence>
<feature type="region of interest" description="Disordered" evidence="3">
    <location>
        <begin position="923"/>
        <end position="1038"/>
    </location>
</feature>
<dbReference type="CTD" id="107924"/>
<feature type="region of interest" description="Disordered" evidence="3">
    <location>
        <begin position="365"/>
        <end position="462"/>
    </location>
</feature>
<dbReference type="GO" id="GO:0007034">
    <property type="term" value="P:vacuolar transport"/>
    <property type="evidence" value="ECO:0007669"/>
    <property type="project" value="TreeGrafter"/>
</dbReference>
<sequence>MFGRRGWFGGWGSKNRNLHSTEHLKHLYGILCRNQIVTEHNKDQLVETLRSISEILIWGDQNDGSVFDFFLEKNMLSFFVKIMQQKQGRYVCTQLLQTLNILFENIRQDTSLYYLLSNNHVNSIIEHRFDFSDEEVMAYYISFIKTLSLKLTSHTIHFFYNEHTNDFPLYTEAIKFFKHSESMVRIAVRTLTLNVFRVNDVAMQKFICDKTAVPYFSNLVWFIGKNVLELDACAANADHQVQARLADLVAEHLDHLHYLNDILCLNIEPLNEVLTDHLLNRLFLPLYIYSLTDQPTTPRTSPHVSRIVALFLLNQVFLIMSHKPLVRQLAEVLFDGTMDIFDPSKSCLGYRPEFIPPDEPLELSLQSGGTPCGSEGEPEVTPGNSFHAVVDVGREETRFSKDKGERSQEVEVAEEAAMHSGSNITDEEKIRQQGIPLEAPPEPSSNQEEPADSPSPTSEVLDVADPATPQTEAADADFDFSQRPFLKAIFDSLSVEVNDHAALFALSLLYALGHNSGINQELLDSVLIPPENSKSKSAYNNALMNLLMRIVKHSCVYGTRVRLATLEMAILLIKQLAVIKSDDSSASVSCLREAHLELVKRARDESALLLKGFLKSEEIFLDMFEEEYEQLKGINVEYLTMDGNLLLPPIGTPMSGMDFHKRLPCGEVERAIRAIRAFFLIRHLCLELHGEKELELPLTKEAELVKVDQILDLTNNDLVGCNVINTKDGSKVKRFMVIDSTQIILVEPEASRLGFGVVKLAGLLQDIEVTGDQNDSRALNITIHRSCSTKIGSMATHSKSTLRPPKRPPLLAAKFIFDDHIRCMAAKQKLSKGRLRARQKKMQQIAKLLDMNISSTSPSGAPSGVGPLSANHRKLARSGSGSTSSESSQMASRGSATEYAFYEAQKSFGSNRLVEVTVRPKIPGSAVPAFSNRNQDKKRIASQPVEIKESHRKNRSLSRSRESSPRAFSLADEEIPLEDMSAHSSPRFPRGASPMCSPTKQKSRMGGLLSPSTCDSSAGASHEAESSGALDPSQMTARDLCETSLDQLMVTQSSSSLKGQVYDI</sequence>
<dbReference type="GO" id="GO:1901096">
    <property type="term" value="P:regulation of autophagosome maturation"/>
    <property type="evidence" value="ECO:0007669"/>
    <property type="project" value="TreeGrafter"/>
</dbReference>
<name>A0AAJ7SFE1_9ACAR</name>
<dbReference type="InterPro" id="IPR019155">
    <property type="entry name" value="CLEC16A/TT9_N"/>
</dbReference>
<keyword evidence="2" id="KW-0072">Autophagy</keyword>
<proteinExistence type="inferred from homology"/>
<evidence type="ECO:0000313" key="7">
    <source>
        <dbReference type="RefSeq" id="XP_028967494.1"/>
    </source>
</evidence>
<feature type="compositionally biased region" description="Low complexity" evidence="3">
    <location>
        <begin position="878"/>
        <end position="888"/>
    </location>
</feature>
<evidence type="ECO:0000259" key="4">
    <source>
        <dbReference type="Pfam" id="PF09758"/>
    </source>
</evidence>
<evidence type="ECO:0000256" key="2">
    <source>
        <dbReference type="ARBA" id="ARBA00023006"/>
    </source>
</evidence>
<dbReference type="InterPro" id="IPR045820">
    <property type="entry name" value="CLEC16A/TT9_C"/>
</dbReference>
<dbReference type="GO" id="GO:0016197">
    <property type="term" value="P:endosomal transport"/>
    <property type="evidence" value="ECO:0007669"/>
    <property type="project" value="TreeGrafter"/>
</dbReference>
<feature type="region of interest" description="Disordered" evidence="3">
    <location>
        <begin position="853"/>
        <end position="891"/>
    </location>
</feature>
<feature type="compositionally biased region" description="Polar residues" evidence="3">
    <location>
        <begin position="444"/>
        <end position="458"/>
    </location>
</feature>
<dbReference type="AlphaFoldDB" id="A0AAJ7SFE1"/>
<reference evidence="7" key="1">
    <citation type="submission" date="2025-08" db="UniProtKB">
        <authorList>
            <consortium name="RefSeq"/>
        </authorList>
    </citation>
    <scope>IDENTIFICATION</scope>
</reference>
<evidence type="ECO:0000313" key="6">
    <source>
        <dbReference type="Proteomes" id="UP000694867"/>
    </source>
</evidence>
<feature type="domain" description="CLEC16A/TT9 C-terminal" evidence="5">
    <location>
        <begin position="243"/>
        <end position="857"/>
    </location>
</feature>
<dbReference type="GO" id="GO:0005770">
    <property type="term" value="C:late endosome"/>
    <property type="evidence" value="ECO:0007669"/>
    <property type="project" value="TreeGrafter"/>
</dbReference>
<dbReference type="GO" id="GO:0005794">
    <property type="term" value="C:Golgi apparatus"/>
    <property type="evidence" value="ECO:0007669"/>
    <property type="project" value="TreeGrafter"/>
</dbReference>
<dbReference type="Pfam" id="PF09758">
    <property type="entry name" value="FPL"/>
    <property type="match status" value="1"/>
</dbReference>
<feature type="compositionally biased region" description="Low complexity" evidence="3">
    <location>
        <begin position="1016"/>
        <end position="1029"/>
    </location>
</feature>
<dbReference type="InterPro" id="IPR039272">
    <property type="entry name" value="CLEC16A/TT9"/>
</dbReference>